<organism evidence="2 4">
    <name type="scientific">Mus musculus</name>
    <name type="common">Mouse</name>
    <dbReference type="NCBI Taxonomy" id="10090"/>
    <lineage>
        <taxon>Eukaryota</taxon>
        <taxon>Metazoa</taxon>
        <taxon>Chordata</taxon>
        <taxon>Craniata</taxon>
        <taxon>Vertebrata</taxon>
        <taxon>Euteleostomi</taxon>
        <taxon>Mammalia</taxon>
        <taxon>Eutheria</taxon>
        <taxon>Euarchontoglires</taxon>
        <taxon>Glires</taxon>
        <taxon>Rodentia</taxon>
        <taxon>Myomorpha</taxon>
        <taxon>Muroidea</taxon>
        <taxon>Muridae</taxon>
        <taxon>Murinae</taxon>
        <taxon>Mus</taxon>
        <taxon>Mus</taxon>
    </lineage>
</organism>
<dbReference type="AlphaFoldDB" id="G3UXS3"/>
<accession>G3UXS3</accession>
<dbReference type="AGR" id="MGI:1351664"/>
<dbReference type="VEuPathDB" id="HostDB:ENSMUSG00000025495"/>
<dbReference type="Proteomes" id="UP000000589">
    <property type="component" value="Chromosome 7"/>
</dbReference>
<dbReference type="HOGENOM" id="CLU_3241984_0_0_1"/>
<sequence length="43" mass="4699">MRAHTLTVLFILTCALGYVTLLEETPQDTAYNTKSLLAVLAVC</sequence>
<dbReference type="Bgee" id="ENSMUSG00000025495">
    <property type="expression patterns" value="Expressed in fetal liver hematopoietic progenitor cell and 269 other cell types or tissues"/>
</dbReference>
<dbReference type="ExpressionAtlas" id="G3UXS3">
    <property type="expression patterns" value="baseline and differential"/>
</dbReference>
<keyword evidence="1" id="KW-0732">Signal</keyword>
<feature type="chain" id="PRO_5003456674" evidence="1">
    <location>
        <begin position="22"/>
        <end position="43"/>
    </location>
</feature>
<dbReference type="Antibodypedia" id="41975">
    <property type="antibodies" value="99 antibodies from 16 providers"/>
</dbReference>
<evidence type="ECO:0000313" key="3">
    <source>
        <dbReference type="MGI" id="MGI:1351664"/>
    </source>
</evidence>
<dbReference type="MGI" id="MGI:1351664">
    <property type="gene designation" value="Ptdss2"/>
</dbReference>
<dbReference type="GeneTree" id="ENSGT00530000063576"/>
<reference evidence="2" key="4">
    <citation type="submission" date="2025-09" db="UniProtKB">
        <authorList>
            <consortium name="Ensembl"/>
        </authorList>
    </citation>
    <scope>IDENTIFICATION</scope>
    <source>
        <strain evidence="2">C57BL/6J</strain>
    </source>
</reference>
<protein>
    <submittedName>
        <fullName evidence="2">Phosphatidylserine synthase 2</fullName>
    </submittedName>
</protein>
<feature type="signal peptide" evidence="1">
    <location>
        <begin position="1"/>
        <end position="21"/>
    </location>
</feature>
<dbReference type="Ensembl" id="ENSMUST00000172479.8">
    <property type="protein sequence ID" value="ENSMUSP00000133804.2"/>
    <property type="gene ID" value="ENSMUSG00000025495.16"/>
</dbReference>
<evidence type="ECO:0000313" key="4">
    <source>
        <dbReference type="Proteomes" id="UP000000589"/>
    </source>
</evidence>
<reference evidence="2 4" key="2">
    <citation type="journal article" date="2011" name="PLoS Biol.">
        <title>Modernizing reference genome assemblies.</title>
        <authorList>
            <person name="Church D.M."/>
            <person name="Schneider V.A."/>
            <person name="Graves T."/>
            <person name="Auger K."/>
            <person name="Cunningham F."/>
            <person name="Bouk N."/>
            <person name="Chen H.C."/>
            <person name="Agarwala R."/>
            <person name="McLaren W.M."/>
            <person name="Ritchie G.R."/>
            <person name="Albracht D."/>
            <person name="Kremitzki M."/>
            <person name="Rock S."/>
            <person name="Kotkiewicz H."/>
            <person name="Kremitzki C."/>
            <person name="Wollam A."/>
            <person name="Trani L."/>
            <person name="Fulton L."/>
            <person name="Fulton R."/>
            <person name="Matthews L."/>
            <person name="Whitehead S."/>
            <person name="Chow W."/>
            <person name="Torrance J."/>
            <person name="Dunn M."/>
            <person name="Harden G."/>
            <person name="Threadgold G."/>
            <person name="Wood J."/>
            <person name="Collins J."/>
            <person name="Heath P."/>
            <person name="Griffiths G."/>
            <person name="Pelan S."/>
            <person name="Grafham D."/>
            <person name="Eichler E.E."/>
            <person name="Weinstock G."/>
            <person name="Mardis E.R."/>
            <person name="Wilson R.K."/>
            <person name="Howe K."/>
            <person name="Flicek P."/>
            <person name="Hubbard T."/>
        </authorList>
    </citation>
    <scope>NUCLEOTIDE SEQUENCE [LARGE SCALE GENOMIC DNA]</scope>
    <source>
        <strain evidence="2 4">C57BL/6J</strain>
    </source>
</reference>
<gene>
    <name evidence="2 3" type="primary">Ptdss2</name>
</gene>
<reference evidence="2 4" key="1">
    <citation type="journal article" date="2009" name="PLoS Biol.">
        <title>Lineage-specific biology revealed by a finished genome assembly of the mouse.</title>
        <authorList>
            <consortium name="Mouse Genome Sequencing Consortium"/>
            <person name="Church D.M."/>
            <person name="Goodstadt L."/>
            <person name="Hillier L.W."/>
            <person name="Zody M.C."/>
            <person name="Goldstein S."/>
            <person name="She X."/>
            <person name="Bult C.J."/>
            <person name="Agarwala R."/>
            <person name="Cherry J.L."/>
            <person name="DiCuccio M."/>
            <person name="Hlavina W."/>
            <person name="Kapustin Y."/>
            <person name="Meric P."/>
            <person name="Maglott D."/>
            <person name="Birtle Z."/>
            <person name="Marques A.C."/>
            <person name="Graves T."/>
            <person name="Zhou S."/>
            <person name="Teague B."/>
            <person name="Potamousis K."/>
            <person name="Churas C."/>
            <person name="Place M."/>
            <person name="Herschleb J."/>
            <person name="Runnheim R."/>
            <person name="Forrest D."/>
            <person name="Amos-Landgraf J."/>
            <person name="Schwartz D.C."/>
            <person name="Cheng Z."/>
            <person name="Lindblad-Toh K."/>
            <person name="Eichler E.E."/>
            <person name="Ponting C.P."/>
        </authorList>
    </citation>
    <scope>NUCLEOTIDE SEQUENCE [LARGE SCALE GENOMIC DNA]</scope>
    <source>
        <strain evidence="2 4">C57BL/6J</strain>
    </source>
</reference>
<reference evidence="2" key="3">
    <citation type="submission" date="2025-08" db="UniProtKB">
        <authorList>
            <consortium name="Ensembl"/>
        </authorList>
    </citation>
    <scope>IDENTIFICATION</scope>
    <source>
        <strain evidence="2">C57BL/6J</strain>
    </source>
</reference>
<proteinExistence type="predicted"/>
<evidence type="ECO:0000256" key="1">
    <source>
        <dbReference type="SAM" id="SignalP"/>
    </source>
</evidence>
<name>G3UXS3_MOUSE</name>
<keyword evidence="4" id="KW-1185">Reference proteome</keyword>
<dbReference type="SMR" id="G3UXS3"/>
<evidence type="ECO:0000313" key="2">
    <source>
        <dbReference type="Ensembl" id="ENSMUSP00000133804.2"/>
    </source>
</evidence>